<dbReference type="GO" id="GO:0005509">
    <property type="term" value="F:calcium ion binding"/>
    <property type="evidence" value="ECO:0007669"/>
    <property type="project" value="UniProtKB-UniRule"/>
</dbReference>
<evidence type="ECO:0000256" key="9">
    <source>
        <dbReference type="ARBA" id="ARBA00023157"/>
    </source>
</evidence>
<feature type="domain" description="Cadherin" evidence="13">
    <location>
        <begin position="658"/>
        <end position="751"/>
    </location>
</feature>
<feature type="domain" description="Cadherin" evidence="13">
    <location>
        <begin position="1603"/>
        <end position="1705"/>
    </location>
</feature>
<dbReference type="OMA" id="RDGHINM"/>
<dbReference type="GO" id="GO:0048513">
    <property type="term" value="P:animal organ development"/>
    <property type="evidence" value="ECO:0007669"/>
    <property type="project" value="UniProtKB-ARBA"/>
</dbReference>
<evidence type="ECO:0000256" key="6">
    <source>
        <dbReference type="ARBA" id="ARBA00022889"/>
    </source>
</evidence>
<feature type="signal peptide" evidence="12">
    <location>
        <begin position="1"/>
        <end position="18"/>
    </location>
</feature>
<dbReference type="InterPro" id="IPR020894">
    <property type="entry name" value="Cadherin_CS"/>
</dbReference>
<gene>
    <name evidence="14" type="ORF">ACOC_LOCUS9191</name>
</gene>
<dbReference type="PANTHER" id="PTHR24025">
    <property type="entry name" value="DESMOGLEIN FAMILY MEMBER"/>
    <property type="match status" value="1"/>
</dbReference>
<evidence type="ECO:0000313" key="15">
    <source>
        <dbReference type="Proteomes" id="UP000267027"/>
    </source>
</evidence>
<keyword evidence="10" id="KW-0325">Glycoprotein</keyword>
<keyword evidence="5 11" id="KW-0106">Calcium</keyword>
<feature type="domain" description="Cadherin" evidence="13">
    <location>
        <begin position="1256"/>
        <end position="1386"/>
    </location>
</feature>
<keyword evidence="12" id="KW-0732">Signal</keyword>
<dbReference type="GO" id="GO:0001736">
    <property type="term" value="P:establishment of planar polarity"/>
    <property type="evidence" value="ECO:0007669"/>
    <property type="project" value="UniProtKB-ARBA"/>
</dbReference>
<dbReference type="SMART" id="SM00112">
    <property type="entry name" value="CA"/>
    <property type="match status" value="17"/>
</dbReference>
<evidence type="ECO:0000256" key="1">
    <source>
        <dbReference type="ARBA" id="ARBA00004167"/>
    </source>
</evidence>
<proteinExistence type="predicted"/>
<feature type="domain" description="Cadherin" evidence="13">
    <location>
        <begin position="1162"/>
        <end position="1255"/>
    </location>
</feature>
<feature type="domain" description="Cadherin" evidence="13">
    <location>
        <begin position="2012"/>
        <end position="2110"/>
    </location>
</feature>
<dbReference type="GO" id="GO:0005886">
    <property type="term" value="C:plasma membrane"/>
    <property type="evidence" value="ECO:0007669"/>
    <property type="project" value="InterPro"/>
</dbReference>
<protein>
    <submittedName>
        <fullName evidence="16">Cadherin domain-containing protein</fullName>
    </submittedName>
</protein>
<evidence type="ECO:0000256" key="2">
    <source>
        <dbReference type="ARBA" id="ARBA00022536"/>
    </source>
</evidence>
<dbReference type="SUPFAM" id="SSF49313">
    <property type="entry name" value="Cadherin-like"/>
    <property type="match status" value="18"/>
</dbReference>
<evidence type="ECO:0000256" key="10">
    <source>
        <dbReference type="ARBA" id="ARBA00023180"/>
    </source>
</evidence>
<keyword evidence="6" id="KW-0130">Cell adhesion</keyword>
<dbReference type="GO" id="GO:0005911">
    <property type="term" value="C:cell-cell junction"/>
    <property type="evidence" value="ECO:0007669"/>
    <property type="project" value="TreeGrafter"/>
</dbReference>
<organism evidence="16">
    <name type="scientific">Angiostrongylus costaricensis</name>
    <name type="common">Nematode worm</name>
    <dbReference type="NCBI Taxonomy" id="334426"/>
    <lineage>
        <taxon>Eukaryota</taxon>
        <taxon>Metazoa</taxon>
        <taxon>Ecdysozoa</taxon>
        <taxon>Nematoda</taxon>
        <taxon>Chromadorea</taxon>
        <taxon>Rhabditida</taxon>
        <taxon>Rhabditina</taxon>
        <taxon>Rhabditomorpha</taxon>
        <taxon>Strongyloidea</taxon>
        <taxon>Metastrongylidae</taxon>
        <taxon>Angiostrongylus</taxon>
    </lineage>
</organism>
<feature type="domain" description="Cadherin" evidence="13">
    <location>
        <begin position="949"/>
        <end position="1046"/>
    </location>
</feature>
<evidence type="ECO:0000256" key="5">
    <source>
        <dbReference type="ARBA" id="ARBA00022837"/>
    </source>
</evidence>
<feature type="domain" description="Cadherin" evidence="13">
    <location>
        <begin position="1504"/>
        <end position="1602"/>
    </location>
</feature>
<keyword evidence="15" id="KW-1185">Reference proteome</keyword>
<dbReference type="Pfam" id="PF25374">
    <property type="entry name" value="Cadherin_FAT4_N"/>
    <property type="match status" value="1"/>
</dbReference>
<feature type="domain" description="Cadherin" evidence="13">
    <location>
        <begin position="231"/>
        <end position="327"/>
    </location>
</feature>
<dbReference type="PROSITE" id="PS50268">
    <property type="entry name" value="CADHERIN_2"/>
    <property type="match status" value="17"/>
</dbReference>
<dbReference type="GO" id="GO:0007163">
    <property type="term" value="P:establishment or maintenance of cell polarity"/>
    <property type="evidence" value="ECO:0007669"/>
    <property type="project" value="UniProtKB-ARBA"/>
</dbReference>
<dbReference type="WBParaSite" id="ACOC_0000919001-mRNA-1">
    <property type="protein sequence ID" value="ACOC_0000919001-mRNA-1"/>
    <property type="gene ID" value="ACOC_0000919001"/>
</dbReference>
<reference evidence="14 15" key="2">
    <citation type="submission" date="2018-11" db="EMBL/GenBank/DDBJ databases">
        <authorList>
            <consortium name="Pathogen Informatics"/>
        </authorList>
    </citation>
    <scope>NUCLEOTIDE SEQUENCE [LARGE SCALE GENOMIC DNA]</scope>
    <source>
        <strain evidence="14 15">Costa Rica</strain>
    </source>
</reference>
<feature type="domain" description="Cadherin" evidence="13">
    <location>
        <begin position="553"/>
        <end position="657"/>
    </location>
</feature>
<comment type="subcellular location">
    <subcellularLocation>
        <location evidence="1">Membrane</location>
        <topology evidence="1">Single-pass membrane protein</topology>
    </subcellularLocation>
</comment>
<dbReference type="PRINTS" id="PR00205">
    <property type="entry name" value="CADHERIN"/>
</dbReference>
<dbReference type="Gene3D" id="2.60.120.200">
    <property type="match status" value="1"/>
</dbReference>
<dbReference type="GO" id="GO:0007411">
    <property type="term" value="P:axon guidance"/>
    <property type="evidence" value="ECO:0007669"/>
    <property type="project" value="UniProtKB-ARBA"/>
</dbReference>
<evidence type="ECO:0000256" key="3">
    <source>
        <dbReference type="ARBA" id="ARBA00022692"/>
    </source>
</evidence>
<dbReference type="GO" id="GO:0048589">
    <property type="term" value="P:developmental growth"/>
    <property type="evidence" value="ECO:0007669"/>
    <property type="project" value="UniProtKB-ARBA"/>
</dbReference>
<feature type="domain" description="Cadherin" evidence="13">
    <location>
        <begin position="1824"/>
        <end position="1908"/>
    </location>
</feature>
<feature type="domain" description="Cadherin" evidence="13">
    <location>
        <begin position="457"/>
        <end position="552"/>
    </location>
</feature>
<dbReference type="FunFam" id="2.60.40.60:FF:000092">
    <property type="entry name" value="Protocadherin 8"/>
    <property type="match status" value="2"/>
</dbReference>
<evidence type="ECO:0000256" key="8">
    <source>
        <dbReference type="ARBA" id="ARBA00023136"/>
    </source>
</evidence>
<dbReference type="SUPFAM" id="SSF49899">
    <property type="entry name" value="Concanavalin A-like lectins/glucanases"/>
    <property type="match status" value="1"/>
</dbReference>
<sequence>MCFLSLITPLCLATIVVGDFAETSEVFSISEGAIVGTRLGRVNITPDFNYRVSGVNDHLGFDSGTGWVFLKADLDRERINGSIEMLLVGSPPSIIHVVVTVLDINDNDPAFPLSFQNVSLIESSAPGTRLLLLSASDPDAGENGTIVEYAIDNNVHQFSLYHTDSGLLYLEVKEPLDREHQQLAVLTISAKDGGNPARYGYTTVYVEIIDVNDNVPTFLASELEALWNGLTSVPITTLHAVDADYGRNGKIIYDIPGPEAEYFRIDGDLVYGRALVFQLDAPPCCESPPCTYCFVPVRAVDCGTPPLQSTALLKVLLRTENAHDPEITVSLHPPTADFALIESDAIAGKTVAVLTITDEDGPLSGKICYRFVAIIIETIVQENSSLVIASGNENGAFDLSTQKQFSILKLSKSADELDEEVFDLVFVAKDGQTPERYTKTTLKVYNEAKVTISPVFVKRELSVSVAEDSPIGSFVAVVSTNSSDCKFTLEAGTPFHVDRYSGIITITEALNVNVAEHYTLEVSVQPPPPNIRLVKTMVTVSVTDVNDHAPIFDNLPDQLTIRENSLVGSVIFTIKAVDEDRGENARLSYRFAGEIWTEIVSIDEGFGKLVLRKPVDFEELQFFEVEVEVCDHGVPRKCSSAVIPIYVEDVNDNAPKFLCATMYAAVPMNASPGTSVGKVHAMDRDSGVSGTVYYALVDAITEFSVDGSSGEIRTTESLRRKKYTIRVGAVDGYGMTSTNNATVVVFISENNALAWKRGSDKIQISESSTKVGDVLGVYETNFPSVMNVSSPMLTSDGQHRLRLSSPLPAELDHFYALLMAHVDEISISKCIQAERSDWRETHKGEPWKNWRLSLSSLFFRESFHEILNATYHTTVRVFIDDVNNWNPICSKRRNFHIKENAEIGTLIGFLNATDSDIGMRGVIGSPQKVASCHGSVTVVDVNDNGPIFERFVYTVKVDVSDMSGSRKLITVKAHDNDRTATLTYKLLNYLHLFEIDPMSGVLSRRGRLRPDSRFNISIAAIDEDKEMAYCLLIVRTSSDKNGHPFFDKTLPFRIPQDTMPGSLIGKIRAVSGSHTVQYRSSDLRFDIDTWGNVILADRLDSSDTFDFLVTASTAFTNSTMVQKVEIDRRADRMEEQTFLMKTDLLRSTKTSEVESGRLEFWIRENAPHGRVVGQAPTSKGGKGIDVSTSITYSIIGDIGLSIDKRTGVIKTDTVFDHEMKELYSFKIRATFSSGEFVDREALLVIDDENDNIPRYDHDSYNITISEDLDIGVEILRLKWTDRDFNHTTDCVVMVSILDVNDNYPVFVSPTQFQVEENSPFMRTVGRVKAVDKDEGRNAMVNKPLDYEKSQNYTFTVSAMDYGTPQLWTLQEVTIFVTDMNDHAPILRSKNDIIVIDEVGDDVVQIAAVGTSLLQFSTEDLDSLENAISIYAIEEGHGLFDVLPISGLLYLRSPLDYETRSEHNITVSARNIAGGDTSYASLAIRVKDNNDEAPRFVGGCPVSLSVYENLPGPFPATIGTTIAEDLDSGENGLVVFSITEGNTSLFSMNSEIGELLLLHPLDRELCSEYLLTVQARDSGSTRQLSVCTIRIAVLDDNDNPPVFTQPYYVVHVRENAPLGQKVLDVVATDADQGENGFVKYSLLEGESFAIDKESGELSVSAELDREHIAVYRLTVEAKDSGRYRQLSSSVEVIIIVEDENDNSPVIRNKILDIFLPSNLNIGDVVYVVDAVDYDKNSSLFFNITGADARFFVINENGEIQSKAHGDAFQASLRQKAIYSVVVLVFDEGGQSTSTSFTFYLDDYEKFPRWTSTLNVTSVRENFSGDLFKFSAASLQNDSSVTYSIISGCKSAFSIDPNTGILSTSGNLDREYEPACRLWIAACDSDRPPRFSITSIDVLVEDENDNTPVFEQVIYEKEIMENSEQQVLLCVFAKDLDTGSNSNVSYSIISGNDMGSFAIDFASGCIRSLRVLDREVISDYRLVISATDQGIPPLKAEALVKIHVLDENDNAPKFSHLFHTRIYEDLEVGAPVLLISATDRDDDANHTFSIDDDFGGQFSIDIHTGQIYLRRPLDREMQSSYRFRVTVSDETWSVHTTAAVSVLDINDNPPSFARDSYLFMVNSTQAKFHNLTSASVVPGVATTARKDWYPSVDQYEAEVLAFLMVGQSIGSIYAIDEDDGENGLVRYRFNRDVRWLSIDVLSGELHLLAMPEVGILEVTVIAQDNGVPMITSIVPVSVVATPVNCRGSCSMAVDRTATKGTVVGKIEEHCADIHLAKMTRAFLSDNSFVAVDPEGVLVVTDDIPEDVSDITVTFISDTESGETACYYMNLVLSHGNAHAPQFLENMIMNPGNVGFLFAANAQIVIDIVDVDDNPPVIEDDHLVYAITSVDDMICPGFSDVDTAYSDLRFSTSSSEHVVFATSNGSCISFRDVIPHHVDWTTTDGHHWVTTRLTVIDMLPKRPNIRDETVTMSENALFGTVVISYGTVMLSETNEQFSAESGDITVMTRRGIHDDQLTIFKKSQFGRYLENSKLVVRTVDVAPSPVFSTAIYTVDIVDTIPMFSTFFDFRMVMPVDCHWEIVDGNDKKTFCLLKDGSLAVCGCLCIPSYRLMTEVICCNRTTSRSELVISVVPTKEERFATVGFIREGVQSVSIARISSSALGEFTTYRIAEKRLGEIFSLSSDGVLASTRALNQSSRSVYNVTIIMQPHVGQPHVIDVLTEQIYFTSTLQVFVDVDFEKSAIPTKVEATAILADRVAEFDLGYIAAGAVGECHARDEERFQVLSTCRLIVKQPIDGEEVLASINGVSVRIALRSLQPSKKLLQSVLQLVFYATSTGVAEFLTELQKFYSDMTFYPLAIDVVAHHRNTLALAILDRNHKVVTPHDAHKIVQKFLKLTEFPHVLIESMKTNLCNDNVCALGDKCLQVVSFRNKSLLFYGSKSVWNVPNGLITTRCECTDLCCGKSRDVRCDASSCSTEECSTNGLRMHERFCTNGECLSGFVGAMCSLQSDDGQSLDRQTTTVEASSKDHQNRLCAHMNCGDGACRVHRGQPICHCSDGLKATDCSYGSQVTSLSNVAFVTLVPTEQLRIGLLNQSLLTSDDSCNGSQSLAIEFRTRESYGTIVVFSYELEHSVIEVHGSVVRYRVINPHRIPIDITLDRKSVDDGKWHHVMLELTSDRKTITFKMDDIGKQALSREVLPALISAGLERIQFGRNGPQRALLGCEM</sequence>
<evidence type="ECO:0000313" key="16">
    <source>
        <dbReference type="WBParaSite" id="ACOC_0000919001-mRNA-1"/>
    </source>
</evidence>
<dbReference type="InterPro" id="IPR050971">
    <property type="entry name" value="Cadherin-domain_protein"/>
</dbReference>
<feature type="domain" description="Cadherin" evidence="13">
    <location>
        <begin position="333"/>
        <end position="456"/>
    </location>
</feature>
<dbReference type="FunFam" id="2.60.40.60:FF:000020">
    <property type="entry name" value="Dachsous cadherin-related 1b"/>
    <property type="match status" value="1"/>
</dbReference>
<dbReference type="PROSITE" id="PS00232">
    <property type="entry name" value="CADHERIN_1"/>
    <property type="match status" value="9"/>
</dbReference>
<feature type="domain" description="Cadherin" evidence="13">
    <location>
        <begin position="112"/>
        <end position="218"/>
    </location>
</feature>
<feature type="chain" id="PRO_5043130304" evidence="12">
    <location>
        <begin position="19"/>
        <end position="3222"/>
    </location>
</feature>
<dbReference type="Pfam" id="PF00028">
    <property type="entry name" value="Cadherin"/>
    <property type="match status" value="9"/>
</dbReference>
<accession>A0A0R3PTQ6</accession>
<evidence type="ECO:0000256" key="4">
    <source>
        <dbReference type="ARBA" id="ARBA00022737"/>
    </source>
</evidence>
<keyword evidence="3" id="KW-0812">Transmembrane</keyword>
<dbReference type="InterPro" id="IPR015919">
    <property type="entry name" value="Cadherin-like_sf"/>
</dbReference>
<feature type="domain" description="Cadherin" evidence="13">
    <location>
        <begin position="21"/>
        <end position="111"/>
    </location>
</feature>
<keyword evidence="4" id="KW-0677">Repeat</keyword>
<dbReference type="EMBL" id="UYYA01004260">
    <property type="protein sequence ID" value="VDM60776.1"/>
    <property type="molecule type" value="Genomic_DNA"/>
</dbReference>
<keyword evidence="9" id="KW-1015">Disulfide bond</keyword>
<dbReference type="InterPro" id="IPR002126">
    <property type="entry name" value="Cadherin-like_dom"/>
</dbReference>
<dbReference type="InterPro" id="IPR013320">
    <property type="entry name" value="ConA-like_dom_sf"/>
</dbReference>
<dbReference type="FunFam" id="2.60.40.60:FF:000039">
    <property type="entry name" value="FAT atypical cadherin 3"/>
    <property type="match status" value="1"/>
</dbReference>
<feature type="domain" description="Cadherin" evidence="13">
    <location>
        <begin position="1402"/>
        <end position="1495"/>
    </location>
</feature>
<feature type="domain" description="Cadherin" evidence="13">
    <location>
        <begin position="1909"/>
        <end position="2012"/>
    </location>
</feature>
<keyword evidence="2" id="KW-0245">EGF-like domain</keyword>
<dbReference type="CDD" id="cd11304">
    <property type="entry name" value="Cadherin_repeat"/>
    <property type="match status" value="18"/>
</dbReference>
<feature type="domain" description="Cadherin" evidence="13">
    <location>
        <begin position="1706"/>
        <end position="1808"/>
    </location>
</feature>
<evidence type="ECO:0000259" key="13">
    <source>
        <dbReference type="PROSITE" id="PS50268"/>
    </source>
</evidence>
<dbReference type="STRING" id="334426.A0A0R3PTQ6"/>
<keyword evidence="7" id="KW-1133">Transmembrane helix</keyword>
<dbReference type="FunFam" id="2.60.40.60:FF:000080">
    <property type="entry name" value="FAT atypical cadherin 1"/>
    <property type="match status" value="1"/>
</dbReference>
<dbReference type="Proteomes" id="UP000267027">
    <property type="component" value="Unassembled WGS sequence"/>
</dbReference>
<evidence type="ECO:0000256" key="11">
    <source>
        <dbReference type="PROSITE-ProRule" id="PRU00043"/>
    </source>
</evidence>
<dbReference type="Gene3D" id="2.60.40.60">
    <property type="entry name" value="Cadherins"/>
    <property type="match status" value="19"/>
</dbReference>
<dbReference type="GO" id="GO:0007156">
    <property type="term" value="P:homophilic cell adhesion via plasma membrane adhesion molecules"/>
    <property type="evidence" value="ECO:0007669"/>
    <property type="project" value="InterPro"/>
</dbReference>
<evidence type="ECO:0000256" key="12">
    <source>
        <dbReference type="SAM" id="SignalP"/>
    </source>
</evidence>
<keyword evidence="8" id="KW-0472">Membrane</keyword>
<evidence type="ECO:0000313" key="14">
    <source>
        <dbReference type="EMBL" id="VDM60776.1"/>
    </source>
</evidence>
<evidence type="ECO:0000256" key="7">
    <source>
        <dbReference type="ARBA" id="ARBA00022989"/>
    </source>
</evidence>
<name>A0A0R3PTQ6_ANGCS</name>
<dbReference type="PANTHER" id="PTHR24025:SF23">
    <property type="entry name" value="NEURAL-CADHERIN"/>
    <property type="match status" value="1"/>
</dbReference>
<dbReference type="OrthoDB" id="6252479at2759"/>
<reference evidence="16" key="1">
    <citation type="submission" date="2016-04" db="UniProtKB">
        <authorList>
            <consortium name="WormBaseParasite"/>
        </authorList>
    </citation>
    <scope>IDENTIFICATION</scope>
</reference>